<dbReference type="EMBL" id="ABYI02000034">
    <property type="protein sequence ID" value="EEG72973.1"/>
    <property type="molecule type" value="Genomic_DNA"/>
</dbReference>
<evidence type="ECO:0000313" key="2">
    <source>
        <dbReference type="Proteomes" id="UP000004893"/>
    </source>
</evidence>
<dbReference type="STRING" id="553973.CLOHYLEM_06996"/>
<dbReference type="AlphaFoldDB" id="C0C4I0"/>
<organism evidence="1 2">
    <name type="scientific">[Clostridium] hylemonae DSM 15053</name>
    <dbReference type="NCBI Taxonomy" id="553973"/>
    <lineage>
        <taxon>Bacteria</taxon>
        <taxon>Bacillati</taxon>
        <taxon>Bacillota</taxon>
        <taxon>Clostridia</taxon>
        <taxon>Lachnospirales</taxon>
        <taxon>Lachnospiraceae</taxon>
    </lineage>
</organism>
<keyword evidence="2" id="KW-1185">Reference proteome</keyword>
<protein>
    <submittedName>
        <fullName evidence="1">YgiT-type zinc finger domain protein</fullName>
    </submittedName>
</protein>
<dbReference type="Gene3D" id="3.10.20.860">
    <property type="match status" value="1"/>
</dbReference>
<sequence>MINMLCMECGAKAYKGLTTDVTDLGSCLVIVRNVPCYKCTECNEVIYTADVVKQLEKIVEQAKKVMQEISIIDYRKVA</sequence>
<reference evidence="1" key="1">
    <citation type="submission" date="2009-02" db="EMBL/GenBank/DDBJ databases">
        <authorList>
            <person name="Fulton L."/>
            <person name="Clifton S."/>
            <person name="Fulton B."/>
            <person name="Xu J."/>
            <person name="Minx P."/>
            <person name="Pepin K.H."/>
            <person name="Johnson M."/>
            <person name="Bhonagiri V."/>
            <person name="Nash W.E."/>
            <person name="Mardis E.R."/>
            <person name="Wilson R.K."/>
        </authorList>
    </citation>
    <scope>NUCLEOTIDE SEQUENCE [LARGE SCALE GENOMIC DNA]</scope>
    <source>
        <strain evidence="1">DSM 15053</strain>
    </source>
</reference>
<gene>
    <name evidence="1" type="ORF">CLOHYLEM_06996</name>
</gene>
<dbReference type="HOGENOM" id="CLU_174612_4_0_9"/>
<dbReference type="Proteomes" id="UP000004893">
    <property type="component" value="Unassembled WGS sequence"/>
</dbReference>
<dbReference type="NCBIfam" id="TIGR03831">
    <property type="entry name" value="YgiT_finger"/>
    <property type="match status" value="1"/>
</dbReference>
<proteinExistence type="predicted"/>
<dbReference type="CDD" id="cd12870">
    <property type="entry name" value="MqsA"/>
    <property type="match status" value="1"/>
</dbReference>
<name>C0C4I0_9FIRM</name>
<dbReference type="eggNOG" id="ENOG5033E0U">
    <property type="taxonomic scope" value="Bacteria"/>
</dbReference>
<dbReference type="InterPro" id="IPR022453">
    <property type="entry name" value="Znf_MqsA-type"/>
</dbReference>
<evidence type="ECO:0000313" key="1">
    <source>
        <dbReference type="EMBL" id="EEG72973.1"/>
    </source>
</evidence>
<reference evidence="1" key="2">
    <citation type="submission" date="2013-06" db="EMBL/GenBank/DDBJ databases">
        <title>Draft genome sequence of Clostridium hylemonae (DSM 15053).</title>
        <authorList>
            <person name="Sudarsanam P."/>
            <person name="Ley R."/>
            <person name="Guruge J."/>
            <person name="Turnbaugh P.J."/>
            <person name="Mahowald M."/>
            <person name="Liep D."/>
            <person name="Gordon J."/>
        </authorList>
    </citation>
    <scope>NUCLEOTIDE SEQUENCE</scope>
    <source>
        <strain evidence="1">DSM 15053</strain>
    </source>
</reference>
<accession>C0C4I0</accession>
<comment type="caution">
    <text evidence="1">The sequence shown here is derived from an EMBL/GenBank/DDBJ whole genome shotgun (WGS) entry which is preliminary data.</text>
</comment>